<sequence length="139" mass="15591">MKLEIPEHKKLVYETSFAVKWGDMDAMGHVNNAMYFKYMEHARVDWFSQIGFLLLPNGQGPVIANAFCNFKRQLKYPDNVLLKMYVSDPARATFDTWTTMERVSEPGVLCAAGGATVIWIDTARQKAASLPEALSALVS</sequence>
<keyword evidence="4" id="KW-1185">Reference proteome</keyword>
<evidence type="ECO:0000313" key="4">
    <source>
        <dbReference type="Proteomes" id="UP000634919"/>
    </source>
</evidence>
<keyword evidence="2" id="KW-0378">Hydrolase</keyword>
<dbReference type="Gene3D" id="3.10.129.10">
    <property type="entry name" value="Hotdog Thioesterase"/>
    <property type="match status" value="1"/>
</dbReference>
<proteinExistence type="inferred from homology"/>
<protein>
    <submittedName>
        <fullName evidence="3">Acyl-CoA thioesterase</fullName>
    </submittedName>
</protein>
<comment type="caution">
    <text evidence="3">The sequence shown here is derived from an EMBL/GenBank/DDBJ whole genome shotgun (WGS) entry which is preliminary data.</text>
</comment>
<gene>
    <name evidence="3" type="ORF">H9646_13840</name>
</gene>
<evidence type="ECO:0000313" key="3">
    <source>
        <dbReference type="EMBL" id="MBD7961554.1"/>
    </source>
</evidence>
<dbReference type="Pfam" id="PF13279">
    <property type="entry name" value="4HBT_2"/>
    <property type="match status" value="1"/>
</dbReference>
<evidence type="ECO:0000256" key="2">
    <source>
        <dbReference type="ARBA" id="ARBA00022801"/>
    </source>
</evidence>
<dbReference type="InterPro" id="IPR029069">
    <property type="entry name" value="HotDog_dom_sf"/>
</dbReference>
<comment type="similarity">
    <text evidence="1">Belongs to the 4-hydroxybenzoyl-CoA thioesterase family.</text>
</comment>
<dbReference type="Proteomes" id="UP000634919">
    <property type="component" value="Unassembled WGS sequence"/>
</dbReference>
<dbReference type="CDD" id="cd00586">
    <property type="entry name" value="4HBT"/>
    <property type="match status" value="1"/>
</dbReference>
<dbReference type="SUPFAM" id="SSF54637">
    <property type="entry name" value="Thioesterase/thiol ester dehydrase-isomerase"/>
    <property type="match status" value="1"/>
</dbReference>
<evidence type="ECO:0000256" key="1">
    <source>
        <dbReference type="ARBA" id="ARBA00005953"/>
    </source>
</evidence>
<name>A0ABR8SDI5_9BURK</name>
<organism evidence="3 4">
    <name type="scientific">Comamonas avium</name>
    <dbReference type="NCBI Taxonomy" id="2762231"/>
    <lineage>
        <taxon>Bacteria</taxon>
        <taxon>Pseudomonadati</taxon>
        <taxon>Pseudomonadota</taxon>
        <taxon>Betaproteobacteria</taxon>
        <taxon>Burkholderiales</taxon>
        <taxon>Comamonadaceae</taxon>
        <taxon>Comamonas</taxon>
    </lineage>
</organism>
<accession>A0ABR8SDI5</accession>
<dbReference type="PANTHER" id="PTHR31793">
    <property type="entry name" value="4-HYDROXYBENZOYL-COA THIOESTERASE FAMILY MEMBER"/>
    <property type="match status" value="1"/>
</dbReference>
<dbReference type="RefSeq" id="WP_191723948.1">
    <property type="nucleotide sequence ID" value="NZ_JACSQK010000006.1"/>
</dbReference>
<dbReference type="PANTHER" id="PTHR31793:SF27">
    <property type="entry name" value="NOVEL THIOESTERASE SUPERFAMILY DOMAIN AND SAPOSIN A-TYPE DOMAIN CONTAINING PROTEIN (0610012H03RIK)"/>
    <property type="match status" value="1"/>
</dbReference>
<dbReference type="InterPro" id="IPR050563">
    <property type="entry name" value="4-hydroxybenzoyl-CoA_TE"/>
</dbReference>
<dbReference type="EMBL" id="JACSQK010000006">
    <property type="protein sequence ID" value="MBD7961554.1"/>
    <property type="molecule type" value="Genomic_DNA"/>
</dbReference>
<reference evidence="3 4" key="1">
    <citation type="submission" date="2020-08" db="EMBL/GenBank/DDBJ databases">
        <title>A Genomic Blueprint of the Chicken Gut Microbiome.</title>
        <authorList>
            <person name="Gilroy R."/>
            <person name="Ravi A."/>
            <person name="Getino M."/>
            <person name="Pursley I."/>
            <person name="Horton D.L."/>
            <person name="Alikhan N.-F."/>
            <person name="Baker D."/>
            <person name="Gharbi K."/>
            <person name="Hall N."/>
            <person name="Watson M."/>
            <person name="Adriaenssens E.M."/>
            <person name="Foster-Nyarko E."/>
            <person name="Jarju S."/>
            <person name="Secka A."/>
            <person name="Antonio M."/>
            <person name="Oren A."/>
            <person name="Chaudhuri R."/>
            <person name="La Ragione R.M."/>
            <person name="Hildebrand F."/>
            <person name="Pallen M.J."/>
        </authorList>
    </citation>
    <scope>NUCLEOTIDE SEQUENCE [LARGE SCALE GENOMIC DNA]</scope>
    <source>
        <strain evidence="3 4">Sa2CVA6</strain>
    </source>
</reference>